<dbReference type="Pfam" id="PF13155">
    <property type="entry name" value="Toprim_2"/>
    <property type="match status" value="1"/>
</dbReference>
<dbReference type="Proteomes" id="UP000588647">
    <property type="component" value="Unassembled WGS sequence"/>
</dbReference>
<dbReference type="PROSITE" id="PS51199">
    <property type="entry name" value="SF4_HELICASE"/>
    <property type="match status" value="1"/>
</dbReference>
<keyword evidence="4" id="KW-1185">Reference proteome</keyword>
<dbReference type="InterPro" id="IPR034154">
    <property type="entry name" value="TOPRIM_DnaG/twinkle"/>
</dbReference>
<feature type="region of interest" description="Disordered" evidence="1">
    <location>
        <begin position="67"/>
        <end position="93"/>
    </location>
</feature>
<dbReference type="CDD" id="cd01029">
    <property type="entry name" value="TOPRIM_primases"/>
    <property type="match status" value="1"/>
</dbReference>
<dbReference type="InterPro" id="IPR007694">
    <property type="entry name" value="DNA_helicase_DnaB-like_C"/>
</dbReference>
<gene>
    <name evidence="3" type="ORF">GGR03_000621</name>
</gene>
<protein>
    <submittedName>
        <fullName evidence="3">Twinkle protein</fullName>
        <ecNumber evidence="3">3.6.4.12</ecNumber>
    </submittedName>
</protein>
<dbReference type="InterPro" id="IPR006171">
    <property type="entry name" value="TOPRIM_dom"/>
</dbReference>
<sequence>MTDVISALGEQGIWLRSAAAGDHKTTCPACSHQRRKKTEPCLSVTVEPEGRAVWNCHHCGFAGAVGGRDHRPAHQARGPRSYRRPAPVENPQRPDKMLEWFAGRGISAETVTAAGIYRTRIWFPQTDGELECIAFPYEWAGSLRNVKYRSAEKHFRQEKDPEPVLYNADSIIAGQDLIICEGEIDALSFIEAGFQRVVSLPNGAPAKPETSERRYEPLATHADALEAVSRVYIATDMDGPGELLANELARRLGKDRCWRVRFPNRDDVQEKDANDTLMHQGADAVRQCVKDAEPWPIDGLHDASEFADEVLDLYHGRGPQPKSTGFPEMDRAFRYQPGQFIVVTGIPNHGKSRWLDQVAVQTARMNGDRWAVFSPETGDANHIADLCEIWAGFPFHEGPTPRMTAKELADAMAWVRDRFVFINAKDHTPAIDWVLDRAKAAVIRQGVRHLIIDPYNEIEASRPAKLTETEFISQFISKCKRFAAHHDVTVWIIVHPTKIRAAPGDSREPIPTLYDLAGSAHWRNKADAGLVVYRDYARDQTLVISKKIRFQPRCGEPGTVKFEFLGACRRFEEIPKTYARLGTSAEAA</sequence>
<organism evidence="3 4">
    <name type="scientific">Aurantimonas endophytica</name>
    <dbReference type="NCBI Taxonomy" id="1522175"/>
    <lineage>
        <taxon>Bacteria</taxon>
        <taxon>Pseudomonadati</taxon>
        <taxon>Pseudomonadota</taxon>
        <taxon>Alphaproteobacteria</taxon>
        <taxon>Hyphomicrobiales</taxon>
        <taxon>Aurantimonadaceae</taxon>
        <taxon>Aurantimonas</taxon>
    </lineage>
</organism>
<reference evidence="3 4" key="1">
    <citation type="submission" date="2020-08" db="EMBL/GenBank/DDBJ databases">
        <title>Genomic Encyclopedia of Type Strains, Phase IV (KMG-IV): sequencing the most valuable type-strain genomes for metagenomic binning, comparative biology and taxonomic classification.</title>
        <authorList>
            <person name="Goeker M."/>
        </authorList>
    </citation>
    <scope>NUCLEOTIDE SEQUENCE [LARGE SCALE GENOMIC DNA]</scope>
    <source>
        <strain evidence="3 4">DSM 103570</strain>
    </source>
</reference>
<dbReference type="GO" id="GO:0003697">
    <property type="term" value="F:single-stranded DNA binding"/>
    <property type="evidence" value="ECO:0007669"/>
    <property type="project" value="InterPro"/>
</dbReference>
<accession>A0A7W6HAE1</accession>
<dbReference type="GO" id="GO:0005524">
    <property type="term" value="F:ATP binding"/>
    <property type="evidence" value="ECO:0007669"/>
    <property type="project" value="InterPro"/>
</dbReference>
<evidence type="ECO:0000313" key="4">
    <source>
        <dbReference type="Proteomes" id="UP000588647"/>
    </source>
</evidence>
<evidence type="ECO:0000313" key="3">
    <source>
        <dbReference type="EMBL" id="MBB4001574.1"/>
    </source>
</evidence>
<dbReference type="InterPro" id="IPR027417">
    <property type="entry name" value="P-loop_NTPase"/>
</dbReference>
<keyword evidence="3" id="KW-0378">Hydrolase</keyword>
<dbReference type="EC" id="3.6.4.12" evidence="3"/>
<dbReference type="Pfam" id="PF03796">
    <property type="entry name" value="DnaB_C"/>
    <property type="match status" value="1"/>
</dbReference>
<dbReference type="GO" id="GO:0006260">
    <property type="term" value="P:DNA replication"/>
    <property type="evidence" value="ECO:0007669"/>
    <property type="project" value="InterPro"/>
</dbReference>
<evidence type="ECO:0000256" key="1">
    <source>
        <dbReference type="SAM" id="MobiDB-lite"/>
    </source>
</evidence>
<dbReference type="EMBL" id="JACIEM010000001">
    <property type="protein sequence ID" value="MBB4001574.1"/>
    <property type="molecule type" value="Genomic_DNA"/>
</dbReference>
<dbReference type="SMART" id="SM00493">
    <property type="entry name" value="TOPRIM"/>
    <property type="match status" value="1"/>
</dbReference>
<dbReference type="SUPFAM" id="SSF56731">
    <property type="entry name" value="DNA primase core"/>
    <property type="match status" value="1"/>
</dbReference>
<name>A0A7W6HAE1_9HYPH</name>
<dbReference type="GO" id="GO:0016787">
    <property type="term" value="F:hydrolase activity"/>
    <property type="evidence" value="ECO:0007669"/>
    <property type="project" value="UniProtKB-KW"/>
</dbReference>
<dbReference type="Gene3D" id="3.40.1360.10">
    <property type="match status" value="1"/>
</dbReference>
<dbReference type="PANTHER" id="PTHR12873">
    <property type="entry name" value="T7-LIKE MITOCHONDRIAL DNA HELICASE"/>
    <property type="match status" value="1"/>
</dbReference>
<dbReference type="PANTHER" id="PTHR12873:SF0">
    <property type="entry name" value="TWINKLE MTDNA HELICASE"/>
    <property type="match status" value="1"/>
</dbReference>
<evidence type="ECO:0000259" key="2">
    <source>
        <dbReference type="PROSITE" id="PS51199"/>
    </source>
</evidence>
<dbReference type="GO" id="GO:0043139">
    <property type="term" value="F:5'-3' DNA helicase activity"/>
    <property type="evidence" value="ECO:0007669"/>
    <property type="project" value="InterPro"/>
</dbReference>
<dbReference type="SUPFAM" id="SSF52540">
    <property type="entry name" value="P-loop containing nucleoside triphosphate hydrolases"/>
    <property type="match status" value="1"/>
</dbReference>
<dbReference type="Gene3D" id="3.40.50.300">
    <property type="entry name" value="P-loop containing nucleotide triphosphate hydrolases"/>
    <property type="match status" value="1"/>
</dbReference>
<comment type="caution">
    <text evidence="3">The sequence shown here is derived from an EMBL/GenBank/DDBJ whole genome shotgun (WGS) entry which is preliminary data.</text>
</comment>
<dbReference type="InterPro" id="IPR027032">
    <property type="entry name" value="Twinkle-like"/>
</dbReference>
<dbReference type="AlphaFoldDB" id="A0A7W6HAE1"/>
<proteinExistence type="predicted"/>
<dbReference type="RefSeq" id="WP_183206086.1">
    <property type="nucleotide sequence ID" value="NZ_JAAAMM010000001.1"/>
</dbReference>
<feature type="domain" description="SF4 helicase" evidence="2">
    <location>
        <begin position="315"/>
        <end position="578"/>
    </location>
</feature>